<protein>
    <submittedName>
        <fullName evidence="2">Uncharacterized protein</fullName>
    </submittedName>
</protein>
<evidence type="ECO:0000256" key="1">
    <source>
        <dbReference type="SAM" id="MobiDB-lite"/>
    </source>
</evidence>
<organism evidence="2 3">
    <name type="scientific">Zizania palustris</name>
    <name type="common">Northern wild rice</name>
    <dbReference type="NCBI Taxonomy" id="103762"/>
    <lineage>
        <taxon>Eukaryota</taxon>
        <taxon>Viridiplantae</taxon>
        <taxon>Streptophyta</taxon>
        <taxon>Embryophyta</taxon>
        <taxon>Tracheophyta</taxon>
        <taxon>Spermatophyta</taxon>
        <taxon>Magnoliopsida</taxon>
        <taxon>Liliopsida</taxon>
        <taxon>Poales</taxon>
        <taxon>Poaceae</taxon>
        <taxon>BOP clade</taxon>
        <taxon>Oryzoideae</taxon>
        <taxon>Oryzeae</taxon>
        <taxon>Zizaniinae</taxon>
        <taxon>Zizania</taxon>
    </lineage>
</organism>
<sequence length="66" mass="7347">MFRGRRRPPKPPSKKTTHKPKSPTVSRPHPDSPREMLVPSSATEKRTSSEVLVTEQGASVPEEDRG</sequence>
<feature type="compositionally biased region" description="Basic residues" evidence="1">
    <location>
        <begin position="1"/>
        <end position="21"/>
    </location>
</feature>
<evidence type="ECO:0000313" key="3">
    <source>
        <dbReference type="Proteomes" id="UP000729402"/>
    </source>
</evidence>
<keyword evidence="3" id="KW-1185">Reference proteome</keyword>
<dbReference type="EMBL" id="JAAALK010000085">
    <property type="protein sequence ID" value="KAG8083557.1"/>
    <property type="molecule type" value="Genomic_DNA"/>
</dbReference>
<reference evidence="2" key="1">
    <citation type="journal article" date="2021" name="bioRxiv">
        <title>Whole Genome Assembly and Annotation of Northern Wild Rice, Zizania palustris L., Supports a Whole Genome Duplication in the Zizania Genus.</title>
        <authorList>
            <person name="Haas M."/>
            <person name="Kono T."/>
            <person name="Macchietto M."/>
            <person name="Millas R."/>
            <person name="McGilp L."/>
            <person name="Shao M."/>
            <person name="Duquette J."/>
            <person name="Hirsch C.N."/>
            <person name="Kimball J."/>
        </authorList>
    </citation>
    <scope>NUCLEOTIDE SEQUENCE</scope>
    <source>
        <tissue evidence="2">Fresh leaf tissue</tissue>
    </source>
</reference>
<gene>
    <name evidence="2" type="ORF">GUJ93_ZPchr0015g6979</name>
</gene>
<evidence type="ECO:0000313" key="2">
    <source>
        <dbReference type="EMBL" id="KAG8083557.1"/>
    </source>
</evidence>
<accession>A0A8J5TDE8</accession>
<proteinExistence type="predicted"/>
<feature type="region of interest" description="Disordered" evidence="1">
    <location>
        <begin position="1"/>
        <end position="66"/>
    </location>
</feature>
<name>A0A8J5TDE8_ZIZPA</name>
<dbReference type="AlphaFoldDB" id="A0A8J5TDE8"/>
<dbReference type="Proteomes" id="UP000729402">
    <property type="component" value="Unassembled WGS sequence"/>
</dbReference>
<reference evidence="2" key="2">
    <citation type="submission" date="2021-02" db="EMBL/GenBank/DDBJ databases">
        <authorList>
            <person name="Kimball J.A."/>
            <person name="Haas M.W."/>
            <person name="Macchietto M."/>
            <person name="Kono T."/>
            <person name="Duquette J."/>
            <person name="Shao M."/>
        </authorList>
    </citation>
    <scope>NUCLEOTIDE SEQUENCE</scope>
    <source>
        <tissue evidence="2">Fresh leaf tissue</tissue>
    </source>
</reference>
<comment type="caution">
    <text evidence="2">The sequence shown here is derived from an EMBL/GenBank/DDBJ whole genome shotgun (WGS) entry which is preliminary data.</text>
</comment>